<dbReference type="Proteomes" id="UP000835052">
    <property type="component" value="Unassembled WGS sequence"/>
</dbReference>
<dbReference type="GO" id="GO:0016405">
    <property type="term" value="F:CoA-ligase activity"/>
    <property type="evidence" value="ECO:0007669"/>
    <property type="project" value="TreeGrafter"/>
</dbReference>
<dbReference type="InterPro" id="IPR045851">
    <property type="entry name" value="AMP-bd_C_sf"/>
</dbReference>
<evidence type="ECO:0000256" key="2">
    <source>
        <dbReference type="ARBA" id="ARBA00023140"/>
    </source>
</evidence>
<dbReference type="Gene3D" id="3.30.300.30">
    <property type="match status" value="1"/>
</dbReference>
<dbReference type="Pfam" id="PF00501">
    <property type="entry name" value="AMP-binding"/>
    <property type="match status" value="1"/>
</dbReference>
<keyword evidence="2" id="KW-0576">Peroxisome</keyword>
<reference evidence="4" key="1">
    <citation type="submission" date="2020-10" db="EMBL/GenBank/DDBJ databases">
        <authorList>
            <person name="Kikuchi T."/>
        </authorList>
    </citation>
    <scope>NUCLEOTIDE SEQUENCE</scope>
    <source>
        <strain evidence="4">NKZ352</strain>
    </source>
</reference>
<dbReference type="AlphaFoldDB" id="A0A8S1H5Q2"/>
<gene>
    <name evidence="4" type="ORF">CAUJ_LOCUS6561</name>
</gene>
<comment type="subcellular location">
    <subcellularLocation>
        <location evidence="1">Peroxisome</location>
    </subcellularLocation>
</comment>
<dbReference type="InterPro" id="IPR000873">
    <property type="entry name" value="AMP-dep_synth/lig_dom"/>
</dbReference>
<protein>
    <recommendedName>
        <fullName evidence="3">AMP-dependent synthetase/ligase domain-containing protein</fullName>
    </recommendedName>
</protein>
<dbReference type="Gene3D" id="3.40.50.12780">
    <property type="entry name" value="N-terminal domain of ligase-like"/>
    <property type="match status" value="1"/>
</dbReference>
<dbReference type="PANTHER" id="PTHR24096">
    <property type="entry name" value="LONG-CHAIN-FATTY-ACID--COA LIGASE"/>
    <property type="match status" value="1"/>
</dbReference>
<name>A0A8S1H5Q2_9PELO</name>
<keyword evidence="5" id="KW-1185">Reference proteome</keyword>
<feature type="domain" description="AMP-dependent synthetase/ligase" evidence="3">
    <location>
        <begin position="70"/>
        <end position="242"/>
    </location>
</feature>
<dbReference type="SUPFAM" id="SSF56801">
    <property type="entry name" value="Acetyl-CoA synthetase-like"/>
    <property type="match status" value="1"/>
</dbReference>
<comment type="caution">
    <text evidence="4">The sequence shown here is derived from an EMBL/GenBank/DDBJ whole genome shotgun (WGS) entry which is preliminary data.</text>
</comment>
<sequence length="436" mass="48591">MDFPTDFRRSMPMQDGHVTIFASSGTLSNKCKFVAHTSRSSQLVCLTYHEKLFDLLVEMDPDYTAINGHHLITSGLHCIDAWSYLYYSLVKGETCVLAESAVDVWRASFLDRIAGLIEQYRIPLILSNAQLLKCFVKYEVHNIYDISSLKLIANSGSPIASHIAKKVKHMLNVAITQAYSAVEFGVVAFELFNEAVEGAILGSGMPLGDIKVKVADADTETEVATGEWGHLMLSGSNLFSEYVGKDTNKGCFAKNWFRSGDYGVIDQKHRIHVADPISNLIKVNGNKLSPEILGCILCEHQNVDDAVVAVVDSEIIVGIVPNENSTSGVDLEDINAIIKKHKINVTVAKVHLLDFIPRSESGKVMRAELHYLFAAEQDDVVLVEHNETLPFSRPTFQRIIAALSFEIFTQSTRLFYYPTAYDYFHDFHASCFKPNI</sequence>
<dbReference type="GO" id="GO:0005777">
    <property type="term" value="C:peroxisome"/>
    <property type="evidence" value="ECO:0007669"/>
    <property type="project" value="UniProtKB-SubCell"/>
</dbReference>
<dbReference type="EMBL" id="CAJGYM010000016">
    <property type="protein sequence ID" value="CAD6190642.1"/>
    <property type="molecule type" value="Genomic_DNA"/>
</dbReference>
<organism evidence="4 5">
    <name type="scientific">Caenorhabditis auriculariae</name>
    <dbReference type="NCBI Taxonomy" id="2777116"/>
    <lineage>
        <taxon>Eukaryota</taxon>
        <taxon>Metazoa</taxon>
        <taxon>Ecdysozoa</taxon>
        <taxon>Nematoda</taxon>
        <taxon>Chromadorea</taxon>
        <taxon>Rhabditida</taxon>
        <taxon>Rhabditina</taxon>
        <taxon>Rhabditomorpha</taxon>
        <taxon>Rhabditoidea</taxon>
        <taxon>Rhabditidae</taxon>
        <taxon>Peloderinae</taxon>
        <taxon>Caenorhabditis</taxon>
    </lineage>
</organism>
<evidence type="ECO:0000313" key="4">
    <source>
        <dbReference type="EMBL" id="CAD6190642.1"/>
    </source>
</evidence>
<dbReference type="OrthoDB" id="10253869at2759"/>
<dbReference type="PANTHER" id="PTHR24096:SF341">
    <property type="entry name" value="AMP-DEPENDENT SYNTHETASE_LIGASE DOMAIN-CONTAINING PROTEIN"/>
    <property type="match status" value="1"/>
</dbReference>
<proteinExistence type="predicted"/>
<evidence type="ECO:0000259" key="3">
    <source>
        <dbReference type="Pfam" id="PF00501"/>
    </source>
</evidence>
<evidence type="ECO:0000256" key="1">
    <source>
        <dbReference type="ARBA" id="ARBA00004275"/>
    </source>
</evidence>
<evidence type="ECO:0000313" key="5">
    <source>
        <dbReference type="Proteomes" id="UP000835052"/>
    </source>
</evidence>
<dbReference type="InterPro" id="IPR042099">
    <property type="entry name" value="ANL_N_sf"/>
</dbReference>
<accession>A0A8S1H5Q2</accession>